<dbReference type="EMBL" id="BDGU01001244">
    <property type="protein sequence ID" value="GAW09732.1"/>
    <property type="molecule type" value="Genomic_DNA"/>
</dbReference>
<protein>
    <submittedName>
        <fullName evidence="2">Uncharacterized protein</fullName>
    </submittedName>
</protein>
<evidence type="ECO:0000313" key="2">
    <source>
        <dbReference type="EMBL" id="GAW09732.1"/>
    </source>
</evidence>
<reference evidence="2 3" key="2">
    <citation type="submission" date="2017-02" db="EMBL/GenBank/DDBJ databases">
        <title>A genome survey and senescence transcriptome analysis in Lentinula edodes.</title>
        <authorList>
            <person name="Sakamoto Y."/>
            <person name="Nakade K."/>
            <person name="Sato S."/>
            <person name="Yoshida Y."/>
            <person name="Miyazaki K."/>
            <person name="Natsume S."/>
            <person name="Konno N."/>
        </authorList>
    </citation>
    <scope>NUCLEOTIDE SEQUENCE [LARGE SCALE GENOMIC DNA]</scope>
    <source>
        <strain evidence="2 3">NBRC 111202</strain>
    </source>
</reference>
<reference evidence="2 3" key="1">
    <citation type="submission" date="2016-08" db="EMBL/GenBank/DDBJ databases">
        <authorList>
            <consortium name="Lentinula edodes genome sequencing consortium"/>
            <person name="Sakamoto Y."/>
            <person name="Nakade K."/>
            <person name="Sato S."/>
            <person name="Yoshida Y."/>
            <person name="Miyazaki K."/>
            <person name="Natsume S."/>
            <person name="Konno N."/>
        </authorList>
    </citation>
    <scope>NUCLEOTIDE SEQUENCE [LARGE SCALE GENOMIC DNA]</scope>
    <source>
        <strain evidence="2 3">NBRC 111202</strain>
    </source>
</reference>
<name>A0A1Q3ERC7_LENED</name>
<evidence type="ECO:0000256" key="1">
    <source>
        <dbReference type="SAM" id="MobiDB-lite"/>
    </source>
</evidence>
<dbReference type="AlphaFoldDB" id="A0A1Q3ERC7"/>
<proteinExistence type="predicted"/>
<feature type="region of interest" description="Disordered" evidence="1">
    <location>
        <begin position="1"/>
        <end position="45"/>
    </location>
</feature>
<organism evidence="2 3">
    <name type="scientific">Lentinula edodes</name>
    <name type="common">Shiitake mushroom</name>
    <name type="synonym">Lentinus edodes</name>
    <dbReference type="NCBI Taxonomy" id="5353"/>
    <lineage>
        <taxon>Eukaryota</taxon>
        <taxon>Fungi</taxon>
        <taxon>Dikarya</taxon>
        <taxon>Basidiomycota</taxon>
        <taxon>Agaricomycotina</taxon>
        <taxon>Agaricomycetes</taxon>
        <taxon>Agaricomycetidae</taxon>
        <taxon>Agaricales</taxon>
        <taxon>Marasmiineae</taxon>
        <taxon>Omphalotaceae</taxon>
        <taxon>Lentinula</taxon>
    </lineage>
</organism>
<accession>A0A1Q3ERC7</accession>
<keyword evidence="3" id="KW-1185">Reference proteome</keyword>
<evidence type="ECO:0000313" key="3">
    <source>
        <dbReference type="Proteomes" id="UP000188533"/>
    </source>
</evidence>
<sequence length="226" mass="25691">MLSSSKTDTDEQGAECPASECNEGTSQRRPRTQPIDIRPLDSMDRENVEIENNPSDIAVWGQDYLQRAWARAVDIDATFIILHRGTTEIICIRHRASQTLFVSEIIDTSVKYYGKLQIALYAAILKDRVERQEIWEREHPSKSNVTSQKKRSFDQVEPETHSCRAHLHVVFEGALQETGASYCQSRLFLAQVNNSFNVRSTKLRRQGVSSTFIATTIISPRILPPN</sequence>
<dbReference type="Proteomes" id="UP000188533">
    <property type="component" value="Unassembled WGS sequence"/>
</dbReference>
<gene>
    <name evidence="2" type="ORF">LENED_011916</name>
</gene>
<comment type="caution">
    <text evidence="2">The sequence shown here is derived from an EMBL/GenBank/DDBJ whole genome shotgun (WGS) entry which is preliminary data.</text>
</comment>